<evidence type="ECO:0000256" key="4">
    <source>
        <dbReference type="ARBA" id="ARBA00022692"/>
    </source>
</evidence>
<keyword evidence="9 14" id="KW-0472">Membrane</keyword>
<evidence type="ECO:0000256" key="14">
    <source>
        <dbReference type="HAMAP-Rule" id="MF_00454"/>
    </source>
</evidence>
<keyword evidence="8 14" id="KW-0406">Ion transport</keyword>
<evidence type="ECO:0000256" key="3">
    <source>
        <dbReference type="ARBA" id="ARBA00022475"/>
    </source>
</evidence>
<evidence type="ECO:0000256" key="1">
    <source>
        <dbReference type="ARBA" id="ARBA00004651"/>
    </source>
</evidence>
<feature type="transmembrane region" description="Helical" evidence="14">
    <location>
        <begin position="32"/>
        <end position="53"/>
    </location>
</feature>
<dbReference type="InterPro" id="IPR003691">
    <property type="entry name" value="FluC"/>
</dbReference>
<sequence>MIEVLMVMLGGAIGALGRFIISSFIKRVIPIEFPFATLFINLIGSFLIGMLLGVHPGNLSQLLFGTGFLGGFTTFSTFEMENITLFQKKEYKKLFLYVLASCSLCILLASLGLHIGHVLKGF</sequence>
<evidence type="ECO:0000256" key="12">
    <source>
        <dbReference type="ARBA" id="ARBA00035585"/>
    </source>
</evidence>
<evidence type="ECO:0000256" key="10">
    <source>
        <dbReference type="ARBA" id="ARBA00023303"/>
    </source>
</evidence>
<dbReference type="HAMAP" id="MF_00454">
    <property type="entry name" value="FluC"/>
    <property type="match status" value="1"/>
</dbReference>
<keyword evidence="10 14" id="KW-0407">Ion channel</keyword>
<evidence type="ECO:0000256" key="8">
    <source>
        <dbReference type="ARBA" id="ARBA00023065"/>
    </source>
</evidence>
<dbReference type="Proteomes" id="UP000664545">
    <property type="component" value="Unassembled WGS sequence"/>
</dbReference>
<evidence type="ECO:0000256" key="11">
    <source>
        <dbReference type="ARBA" id="ARBA00035120"/>
    </source>
</evidence>
<keyword evidence="5 14" id="KW-0479">Metal-binding</keyword>
<protein>
    <recommendedName>
        <fullName evidence="14">Fluoride-specific ion channel FluC</fullName>
    </recommendedName>
</protein>
<proteinExistence type="inferred from homology"/>
<dbReference type="Pfam" id="PF02537">
    <property type="entry name" value="CRCB"/>
    <property type="match status" value="1"/>
</dbReference>
<reference evidence="15" key="1">
    <citation type="submission" date="2021-02" db="EMBL/GenBank/DDBJ databases">
        <title>Abyssanaerobacter marinus gen.nov., sp., nov, anaerobic bacterium isolated from the Onnuri vent field of Indian Ocean and suggestion of Mogibacteriaceae fam. nov., and proposal of reclassification of ambiguous this family's genus member.</title>
        <authorList>
            <person name="Kim Y.J."/>
            <person name="Yang J.-A."/>
        </authorList>
    </citation>
    <scope>NUCLEOTIDE SEQUENCE</scope>
    <source>
        <strain evidence="15">DSM 2634</strain>
    </source>
</reference>
<feature type="binding site" evidence="14">
    <location>
        <position position="73"/>
    </location>
    <ligand>
        <name>Na(+)</name>
        <dbReference type="ChEBI" id="CHEBI:29101"/>
        <note>structural</note>
    </ligand>
</feature>
<comment type="caution">
    <text evidence="15">The sequence shown here is derived from an EMBL/GenBank/DDBJ whole genome shotgun (WGS) entry which is preliminary data.</text>
</comment>
<comment type="activity regulation">
    <text evidence="14">Na(+) is not transported, but it plays an essential structural role and its presence is essential for fluoride channel function.</text>
</comment>
<dbReference type="PANTHER" id="PTHR28259:SF16">
    <property type="entry name" value="FLUORIDE-SPECIFIC ION CHANNEL FLUC 2"/>
    <property type="match status" value="1"/>
</dbReference>
<dbReference type="GO" id="GO:0062054">
    <property type="term" value="F:fluoride channel activity"/>
    <property type="evidence" value="ECO:0007669"/>
    <property type="project" value="UniProtKB-UniRule"/>
</dbReference>
<evidence type="ECO:0000256" key="13">
    <source>
        <dbReference type="ARBA" id="ARBA00049940"/>
    </source>
</evidence>
<comment type="function">
    <text evidence="13 14">Fluoride-specific ion channel. Important for reducing fluoride concentration in the cell, thus reducing its toxicity.</text>
</comment>
<evidence type="ECO:0000256" key="9">
    <source>
        <dbReference type="ARBA" id="ARBA00023136"/>
    </source>
</evidence>
<feature type="transmembrane region" description="Helical" evidence="14">
    <location>
        <begin position="94"/>
        <end position="115"/>
    </location>
</feature>
<feature type="binding site" evidence="14">
    <location>
        <position position="70"/>
    </location>
    <ligand>
        <name>Na(+)</name>
        <dbReference type="ChEBI" id="CHEBI:29101"/>
        <note>structural</note>
    </ligand>
</feature>
<dbReference type="RefSeq" id="WP_206583060.1">
    <property type="nucleotide sequence ID" value="NZ_JAFJZZ010000007.1"/>
</dbReference>
<evidence type="ECO:0000256" key="7">
    <source>
        <dbReference type="ARBA" id="ARBA00023053"/>
    </source>
</evidence>
<comment type="catalytic activity">
    <reaction evidence="12">
        <text>fluoride(in) = fluoride(out)</text>
        <dbReference type="Rhea" id="RHEA:76159"/>
        <dbReference type="ChEBI" id="CHEBI:17051"/>
    </reaction>
    <physiologicalReaction direction="left-to-right" evidence="12">
        <dbReference type="Rhea" id="RHEA:76160"/>
    </physiologicalReaction>
</comment>
<evidence type="ECO:0000256" key="6">
    <source>
        <dbReference type="ARBA" id="ARBA00022989"/>
    </source>
</evidence>
<keyword evidence="3 14" id="KW-1003">Cell membrane</keyword>
<accession>A0A939IHU4</accession>
<dbReference type="AlphaFoldDB" id="A0A939IHU4"/>
<dbReference type="GO" id="GO:0046872">
    <property type="term" value="F:metal ion binding"/>
    <property type="evidence" value="ECO:0007669"/>
    <property type="project" value="UniProtKB-KW"/>
</dbReference>
<keyword evidence="7 14" id="KW-0915">Sodium</keyword>
<keyword evidence="4 14" id="KW-0812">Transmembrane</keyword>
<keyword evidence="2 14" id="KW-0813">Transport</keyword>
<keyword evidence="16" id="KW-1185">Reference proteome</keyword>
<dbReference type="GO" id="GO:0005886">
    <property type="term" value="C:plasma membrane"/>
    <property type="evidence" value="ECO:0007669"/>
    <property type="project" value="UniProtKB-SubCell"/>
</dbReference>
<dbReference type="NCBIfam" id="TIGR00494">
    <property type="entry name" value="crcB"/>
    <property type="match status" value="1"/>
</dbReference>
<evidence type="ECO:0000313" key="16">
    <source>
        <dbReference type="Proteomes" id="UP000664545"/>
    </source>
</evidence>
<dbReference type="EMBL" id="JAFJZZ010000007">
    <property type="protein sequence ID" value="MBN7774222.1"/>
    <property type="molecule type" value="Genomic_DNA"/>
</dbReference>
<feature type="transmembrane region" description="Helical" evidence="14">
    <location>
        <begin position="59"/>
        <end position="78"/>
    </location>
</feature>
<evidence type="ECO:0000256" key="5">
    <source>
        <dbReference type="ARBA" id="ARBA00022723"/>
    </source>
</evidence>
<comment type="subcellular location">
    <subcellularLocation>
        <location evidence="1 14">Cell membrane</location>
        <topology evidence="1 14">Multi-pass membrane protein</topology>
    </subcellularLocation>
</comment>
<comment type="similarity">
    <text evidence="11 14">Belongs to the fluoride channel Fluc/FEX (TC 1.A.43) family.</text>
</comment>
<evidence type="ECO:0000256" key="2">
    <source>
        <dbReference type="ARBA" id="ARBA00022448"/>
    </source>
</evidence>
<organism evidence="15 16">
    <name type="scientific">Clostridium aminobutyricum</name>
    <dbReference type="NCBI Taxonomy" id="33953"/>
    <lineage>
        <taxon>Bacteria</taxon>
        <taxon>Bacillati</taxon>
        <taxon>Bacillota</taxon>
        <taxon>Clostridia</taxon>
        <taxon>Eubacteriales</taxon>
        <taxon>Clostridiaceae</taxon>
        <taxon>Clostridium</taxon>
    </lineage>
</organism>
<gene>
    <name evidence="14 15" type="primary">crcB</name>
    <name evidence="14" type="synonym">fluC</name>
    <name evidence="15" type="ORF">JYB65_12715</name>
</gene>
<evidence type="ECO:0000313" key="15">
    <source>
        <dbReference type="EMBL" id="MBN7774222.1"/>
    </source>
</evidence>
<name>A0A939IHU4_CLOAM</name>
<dbReference type="GO" id="GO:0140114">
    <property type="term" value="P:cellular detoxification of fluoride"/>
    <property type="evidence" value="ECO:0007669"/>
    <property type="project" value="UniProtKB-UniRule"/>
</dbReference>
<keyword evidence="6 14" id="KW-1133">Transmembrane helix</keyword>
<dbReference type="PANTHER" id="PTHR28259">
    <property type="entry name" value="FLUORIDE EXPORT PROTEIN 1-RELATED"/>
    <property type="match status" value="1"/>
</dbReference>
<feature type="transmembrane region" description="Helical" evidence="14">
    <location>
        <begin position="6"/>
        <end position="25"/>
    </location>
</feature>